<dbReference type="PANTHER" id="PTHR11614">
    <property type="entry name" value="PHOSPHOLIPASE-RELATED"/>
    <property type="match status" value="1"/>
</dbReference>
<proteinExistence type="predicted"/>
<dbReference type="InterPro" id="IPR022742">
    <property type="entry name" value="Hydrolase_4"/>
</dbReference>
<dbReference type="PIRSF" id="PIRSF017388">
    <property type="entry name" value="Esterase_lipase"/>
    <property type="match status" value="1"/>
</dbReference>
<name>A0A2T6BU42_9BACL</name>
<evidence type="ECO:0000256" key="1">
    <source>
        <dbReference type="PIRSR" id="PIRSR017388-1"/>
    </source>
</evidence>
<evidence type="ECO:0000313" key="6">
    <source>
        <dbReference type="Proteomes" id="UP000244240"/>
    </source>
</evidence>
<reference evidence="5 6" key="1">
    <citation type="submission" date="2018-04" db="EMBL/GenBank/DDBJ databases">
        <title>Genomic Encyclopedia of Archaeal and Bacterial Type Strains, Phase II (KMG-II): from individual species to whole genera.</title>
        <authorList>
            <person name="Goeker M."/>
        </authorList>
    </citation>
    <scope>NUCLEOTIDE SEQUENCE [LARGE SCALE GENOMIC DNA]</scope>
    <source>
        <strain evidence="5 6">DSM 45787</strain>
    </source>
</reference>
<evidence type="ECO:0000259" key="4">
    <source>
        <dbReference type="Pfam" id="PF12146"/>
    </source>
</evidence>
<dbReference type="InterPro" id="IPR029058">
    <property type="entry name" value="AB_hydrolase_fold"/>
</dbReference>
<feature type="active site" description="Nucleophile" evidence="1">
    <location>
        <position position="96"/>
    </location>
</feature>
<dbReference type="EMBL" id="QBKR01000011">
    <property type="protein sequence ID" value="PTX59601.1"/>
    <property type="molecule type" value="Genomic_DNA"/>
</dbReference>
<dbReference type="InterPro" id="IPR012354">
    <property type="entry name" value="Esterase_lipase"/>
</dbReference>
<feature type="binding site" evidence="2">
    <location>
        <position position="26"/>
    </location>
    <ligand>
        <name>substrate</name>
    </ligand>
</feature>
<evidence type="ECO:0000256" key="3">
    <source>
        <dbReference type="SAM" id="MobiDB-lite"/>
    </source>
</evidence>
<feature type="binding site" evidence="2">
    <location>
        <position position="97"/>
    </location>
    <ligand>
        <name>substrate</name>
    </ligand>
</feature>
<feature type="compositionally biased region" description="Basic and acidic residues" evidence="3">
    <location>
        <begin position="251"/>
        <end position="278"/>
    </location>
</feature>
<dbReference type="RefSeq" id="WP_108023388.1">
    <property type="nucleotide sequence ID" value="NZ_QBKR01000011.1"/>
</dbReference>
<comment type="caution">
    <text evidence="5">The sequence shown here is derived from an EMBL/GenBank/DDBJ whole genome shotgun (WGS) entry which is preliminary data.</text>
</comment>
<gene>
    <name evidence="5" type="ORF">C8P63_11134</name>
</gene>
<evidence type="ECO:0000313" key="5">
    <source>
        <dbReference type="EMBL" id="PTX59601.1"/>
    </source>
</evidence>
<sequence>MKIKRRSPDPFFYQGGETGILLIHGFTGTPSELRPMGQYLKERGYTVHAPLLAGHGTSPEEMECTAWTDWWQSVLDAYDHLCEKGGVRRIVAAGLSMGGALALNLARTRPLAGVVSLCAPIYLRDKRHHLVDAVRWVMPYLKRGGEKPGHIEEHLVPYDRTPLKCISSLNRLIRHVRRHLPEVEVPALVVQAKKDETVIPRSALYIYHHISSEDKRLIWYEKSSHIITLDKEREQLFADVDAFARRLAGEGVRRDPPEGKGDLIGGKTKDIGVHEKKSIQTPDC</sequence>
<dbReference type="Gene3D" id="3.40.50.1820">
    <property type="entry name" value="alpha/beta hydrolase"/>
    <property type="match status" value="1"/>
</dbReference>
<feature type="active site" description="Charge relay system" evidence="1">
    <location>
        <position position="195"/>
    </location>
</feature>
<dbReference type="SUPFAM" id="SSF53474">
    <property type="entry name" value="alpha/beta-Hydrolases"/>
    <property type="match status" value="1"/>
</dbReference>
<dbReference type="InterPro" id="IPR051044">
    <property type="entry name" value="MAG_DAG_Lipase"/>
</dbReference>
<keyword evidence="6" id="KW-1185">Reference proteome</keyword>
<feature type="domain" description="Serine aminopeptidase S33" evidence="4">
    <location>
        <begin position="20"/>
        <end position="232"/>
    </location>
</feature>
<feature type="active site" description="Charge relay system" evidence="1">
    <location>
        <position position="225"/>
    </location>
</feature>
<dbReference type="OrthoDB" id="9800213at2"/>
<dbReference type="AlphaFoldDB" id="A0A2T6BU42"/>
<evidence type="ECO:0000256" key="2">
    <source>
        <dbReference type="PIRSR" id="PIRSR017388-2"/>
    </source>
</evidence>
<feature type="region of interest" description="Disordered" evidence="3">
    <location>
        <begin position="251"/>
        <end position="284"/>
    </location>
</feature>
<dbReference type="Pfam" id="PF12146">
    <property type="entry name" value="Hydrolase_4"/>
    <property type="match status" value="1"/>
</dbReference>
<protein>
    <submittedName>
        <fullName evidence="5">Carboxylesterase</fullName>
    </submittedName>
</protein>
<dbReference type="GO" id="GO:0052689">
    <property type="term" value="F:carboxylic ester hydrolase activity"/>
    <property type="evidence" value="ECO:0007669"/>
    <property type="project" value="InterPro"/>
</dbReference>
<dbReference type="Proteomes" id="UP000244240">
    <property type="component" value="Unassembled WGS sequence"/>
</dbReference>
<accession>A0A2T6BU42</accession>
<organism evidence="5 6">
    <name type="scientific">Melghirimyces profundicolus</name>
    <dbReference type="NCBI Taxonomy" id="1242148"/>
    <lineage>
        <taxon>Bacteria</taxon>
        <taxon>Bacillati</taxon>
        <taxon>Bacillota</taxon>
        <taxon>Bacilli</taxon>
        <taxon>Bacillales</taxon>
        <taxon>Thermoactinomycetaceae</taxon>
        <taxon>Melghirimyces</taxon>
    </lineage>
</organism>